<feature type="compositionally biased region" description="Polar residues" evidence="1">
    <location>
        <begin position="336"/>
        <end position="360"/>
    </location>
</feature>
<feature type="region of interest" description="Disordered" evidence="1">
    <location>
        <begin position="61"/>
        <end position="83"/>
    </location>
</feature>
<feature type="compositionally biased region" description="Polar residues" evidence="1">
    <location>
        <begin position="264"/>
        <end position="289"/>
    </location>
</feature>
<feature type="region of interest" description="Disordered" evidence="1">
    <location>
        <begin position="336"/>
        <end position="380"/>
    </location>
</feature>
<protein>
    <submittedName>
        <fullName evidence="2">Uncharacterized protein</fullName>
    </submittedName>
</protein>
<evidence type="ECO:0000313" key="3">
    <source>
        <dbReference type="Proteomes" id="UP000803844"/>
    </source>
</evidence>
<accession>A0A9P4Y187</accession>
<evidence type="ECO:0000313" key="2">
    <source>
        <dbReference type="EMBL" id="KAF3764575.1"/>
    </source>
</evidence>
<dbReference type="Proteomes" id="UP000803844">
    <property type="component" value="Unassembled WGS sequence"/>
</dbReference>
<gene>
    <name evidence="2" type="ORF">M406DRAFT_340149</name>
</gene>
<feature type="region of interest" description="Disordered" evidence="1">
    <location>
        <begin position="421"/>
        <end position="504"/>
    </location>
</feature>
<feature type="compositionally biased region" description="Low complexity" evidence="1">
    <location>
        <begin position="295"/>
        <end position="305"/>
    </location>
</feature>
<reference evidence="2" key="1">
    <citation type="journal article" date="2020" name="Phytopathology">
        <title>Genome sequence of the chestnut blight fungus Cryphonectria parasitica EP155: A fundamental resource for an archetypical invasive plant pathogen.</title>
        <authorList>
            <person name="Crouch J.A."/>
            <person name="Dawe A."/>
            <person name="Aerts A."/>
            <person name="Barry K."/>
            <person name="Churchill A.C.L."/>
            <person name="Grimwood J."/>
            <person name="Hillman B."/>
            <person name="Milgroom M.G."/>
            <person name="Pangilinan J."/>
            <person name="Smith M."/>
            <person name="Salamov A."/>
            <person name="Schmutz J."/>
            <person name="Yadav J."/>
            <person name="Grigoriev I.V."/>
            <person name="Nuss D."/>
        </authorList>
    </citation>
    <scope>NUCLEOTIDE SEQUENCE</scope>
    <source>
        <strain evidence="2">EP155</strain>
    </source>
</reference>
<feature type="compositionally biased region" description="Polar residues" evidence="1">
    <location>
        <begin position="163"/>
        <end position="180"/>
    </location>
</feature>
<feature type="compositionally biased region" description="Basic and acidic residues" evidence="1">
    <location>
        <begin position="421"/>
        <end position="440"/>
    </location>
</feature>
<feature type="compositionally biased region" description="Basic residues" evidence="1">
    <location>
        <begin position="491"/>
        <end position="501"/>
    </location>
</feature>
<feature type="region of interest" description="Disordered" evidence="1">
    <location>
        <begin position="154"/>
        <end position="320"/>
    </location>
</feature>
<dbReference type="EMBL" id="MU032348">
    <property type="protein sequence ID" value="KAF3764575.1"/>
    <property type="molecule type" value="Genomic_DNA"/>
</dbReference>
<proteinExistence type="predicted"/>
<sequence>MASLSDLASHHHHHHSNKITKTPRGGKMVKPILKRLASSSSPKNSLDLDRGWEDQTVDLGYGGGNMNNNNSTYESSGRPSMSPSIRDVNFQFPPSWEPTGYGGGGGGGGVGVGVGGVGGGGSATGSGATTPVGPAGLEATSSSIHVGVTSSARNLSRGRYQHARSTSATSHVSIGTNGSNHRPGGGSFVHPFQQTPRTHTPPLTYANSFTSFERENNPARDYSPTIITENDDDDDEEHHHHHHRAGSASLSQSLAASSHLHRGQPSNSHSTTSLRRPSLASQRTSSLSDIRSHSNNNNNNNNNNNTHNFNPPLRVNTAPSFPRSVLTSSRLATHGSLSTANSNSNSVSDLHLNLSPTDSPRPSLHLASPTNSSVTAMSPLRSSMEGAFRLRSRSEVDMGARQDIREARRKFEENERIKQEKYEAEQRRKQERRQEKERAAAARKIAGGGGGENSPIIGRSSFSRRRSPPLSSTVSNASGTRRTRSGESAIHQHHHHHHRHGSAIATTTINEKAEGTSTGFLSSNYDSTADGAAPSFGQDVMDVRFETPKRTTTAKRKTQGYWTSFVLWFRTRLLKLGRR</sequence>
<keyword evidence="3" id="KW-1185">Reference proteome</keyword>
<evidence type="ECO:0000256" key="1">
    <source>
        <dbReference type="SAM" id="MobiDB-lite"/>
    </source>
</evidence>
<name>A0A9P4Y187_CRYP1</name>
<feature type="region of interest" description="Disordered" evidence="1">
    <location>
        <begin position="1"/>
        <end position="27"/>
    </location>
</feature>
<feature type="compositionally biased region" description="Low complexity" evidence="1">
    <location>
        <begin position="247"/>
        <end position="258"/>
    </location>
</feature>
<dbReference type="AlphaFoldDB" id="A0A9P4Y187"/>
<dbReference type="GeneID" id="63838659"/>
<organism evidence="2 3">
    <name type="scientific">Cryphonectria parasitica (strain ATCC 38755 / EP155)</name>
    <dbReference type="NCBI Taxonomy" id="660469"/>
    <lineage>
        <taxon>Eukaryota</taxon>
        <taxon>Fungi</taxon>
        <taxon>Dikarya</taxon>
        <taxon>Ascomycota</taxon>
        <taxon>Pezizomycotina</taxon>
        <taxon>Sordariomycetes</taxon>
        <taxon>Sordariomycetidae</taxon>
        <taxon>Diaporthales</taxon>
        <taxon>Cryphonectriaceae</taxon>
        <taxon>Cryphonectria-Endothia species complex</taxon>
        <taxon>Cryphonectria</taxon>
    </lineage>
</organism>
<comment type="caution">
    <text evidence="2">The sequence shown here is derived from an EMBL/GenBank/DDBJ whole genome shotgun (WGS) entry which is preliminary data.</text>
</comment>
<dbReference type="OrthoDB" id="5377213at2759"/>
<feature type="compositionally biased region" description="Polar residues" evidence="1">
    <location>
        <begin position="71"/>
        <end position="83"/>
    </location>
</feature>
<dbReference type="RefSeq" id="XP_040775536.1">
    <property type="nucleotide sequence ID" value="XM_040921530.1"/>
</dbReference>